<protein>
    <recommendedName>
        <fullName evidence="1">Halobacterial output domain-containing protein</fullName>
    </recommendedName>
</protein>
<evidence type="ECO:0000313" key="2">
    <source>
        <dbReference type="EMBL" id="SMO53733.1"/>
    </source>
</evidence>
<evidence type="ECO:0000313" key="3">
    <source>
        <dbReference type="Proteomes" id="UP000319712"/>
    </source>
</evidence>
<dbReference type="InterPro" id="IPR040624">
    <property type="entry name" value="HalOD1"/>
</dbReference>
<dbReference type="AlphaFoldDB" id="A0A521C2W6"/>
<proteinExistence type="predicted"/>
<dbReference type="OrthoDB" id="228967at2157"/>
<evidence type="ECO:0000259" key="1">
    <source>
        <dbReference type="Pfam" id="PF18545"/>
    </source>
</evidence>
<sequence length="78" mass="8669">MDRTLPERIAASIAEVEGVEPDALGVSIQDHVSTDAIRDLKDHDSDSWRLQFETPNHLVEVTGSDVILVDGERIRPFS</sequence>
<reference evidence="2 3" key="1">
    <citation type="submission" date="2017-05" db="EMBL/GenBank/DDBJ databases">
        <authorList>
            <person name="Varghese N."/>
            <person name="Submissions S."/>
        </authorList>
    </citation>
    <scope>NUCLEOTIDE SEQUENCE [LARGE SCALE GENOMIC DNA]</scope>
    <source>
        <strain evidence="2 3">DSM 19504</strain>
    </source>
</reference>
<dbReference type="Proteomes" id="UP000319712">
    <property type="component" value="Unassembled WGS sequence"/>
</dbReference>
<dbReference type="EMBL" id="FXTD01000003">
    <property type="protein sequence ID" value="SMO53733.1"/>
    <property type="molecule type" value="Genomic_DNA"/>
</dbReference>
<organism evidence="2 3">
    <name type="scientific">Halorubrum cibi</name>
    <dbReference type="NCBI Taxonomy" id="413815"/>
    <lineage>
        <taxon>Archaea</taxon>
        <taxon>Methanobacteriati</taxon>
        <taxon>Methanobacteriota</taxon>
        <taxon>Stenosarchaea group</taxon>
        <taxon>Halobacteria</taxon>
        <taxon>Halobacteriales</taxon>
        <taxon>Haloferacaceae</taxon>
        <taxon>Halorubrum</taxon>
    </lineage>
</organism>
<accession>A0A521C2W6</accession>
<gene>
    <name evidence="2" type="ORF">SAMN06264867_103260</name>
</gene>
<keyword evidence="3" id="KW-1185">Reference proteome</keyword>
<dbReference type="Pfam" id="PF18545">
    <property type="entry name" value="HalOD1"/>
    <property type="match status" value="1"/>
</dbReference>
<dbReference type="RefSeq" id="WP_142986019.1">
    <property type="nucleotide sequence ID" value="NZ_FXTD01000003.1"/>
</dbReference>
<name>A0A521C2W6_9EURY</name>
<feature type="domain" description="Halobacterial output" evidence="1">
    <location>
        <begin position="4"/>
        <end position="70"/>
    </location>
</feature>